<proteinExistence type="predicted"/>
<comment type="caution">
    <text evidence="1">The sequence shown here is derived from an EMBL/GenBank/DDBJ whole genome shotgun (WGS) entry which is preliminary data.</text>
</comment>
<organism evidence="1 2">
    <name type="scientific">Nocardioides taihuensis</name>
    <dbReference type="NCBI Taxonomy" id="1835606"/>
    <lineage>
        <taxon>Bacteria</taxon>
        <taxon>Bacillati</taxon>
        <taxon>Actinomycetota</taxon>
        <taxon>Actinomycetes</taxon>
        <taxon>Propionibacteriales</taxon>
        <taxon>Nocardioidaceae</taxon>
        <taxon>Nocardioides</taxon>
    </lineage>
</organism>
<evidence type="ECO:0008006" key="3">
    <source>
        <dbReference type="Google" id="ProtNLM"/>
    </source>
</evidence>
<keyword evidence="2" id="KW-1185">Reference proteome</keyword>
<evidence type="ECO:0000313" key="2">
    <source>
        <dbReference type="Proteomes" id="UP001596087"/>
    </source>
</evidence>
<evidence type="ECO:0000313" key="1">
    <source>
        <dbReference type="EMBL" id="MFC5176084.1"/>
    </source>
</evidence>
<dbReference type="RefSeq" id="WP_378587851.1">
    <property type="nucleotide sequence ID" value="NZ_JBHSKD010000004.1"/>
</dbReference>
<name>A0ABW0BFK5_9ACTN</name>
<accession>A0ABW0BFK5</accession>
<dbReference type="EMBL" id="JBHSKD010000004">
    <property type="protein sequence ID" value="MFC5176084.1"/>
    <property type="molecule type" value="Genomic_DNA"/>
</dbReference>
<sequence>MADLPVFAQPDRRTCGPSSLVVARALHEPSYAVRVGAAAGFRAEVLALHRRVTGWTDRTGRLQLPWPRALGTAPWAAARDLAATVGTPYRTGRVTADTLTAATPEAPVALYVGNRWSPRHVVLVTECREGTLRVYEPSSGRWVDLPLAALLGRRFRLAGWDRPWFSVAPRARRTPA</sequence>
<gene>
    <name evidence="1" type="ORF">ACFPGP_05330</name>
</gene>
<protein>
    <recommendedName>
        <fullName evidence="3">Peptidase C39 domain-containing protein</fullName>
    </recommendedName>
</protein>
<reference evidence="2" key="1">
    <citation type="journal article" date="2019" name="Int. J. Syst. Evol. Microbiol.">
        <title>The Global Catalogue of Microorganisms (GCM) 10K type strain sequencing project: providing services to taxonomists for standard genome sequencing and annotation.</title>
        <authorList>
            <consortium name="The Broad Institute Genomics Platform"/>
            <consortium name="The Broad Institute Genome Sequencing Center for Infectious Disease"/>
            <person name="Wu L."/>
            <person name="Ma J."/>
        </authorList>
    </citation>
    <scope>NUCLEOTIDE SEQUENCE [LARGE SCALE GENOMIC DNA]</scope>
    <source>
        <strain evidence="2">DFY41</strain>
    </source>
</reference>
<dbReference type="Proteomes" id="UP001596087">
    <property type="component" value="Unassembled WGS sequence"/>
</dbReference>